<dbReference type="RefSeq" id="WP_181813396.1">
    <property type="nucleotide sequence ID" value="NZ_QQZY01000002.1"/>
</dbReference>
<dbReference type="Gene3D" id="3.20.20.150">
    <property type="entry name" value="Divalent-metal-dependent TIM barrel enzymes"/>
    <property type="match status" value="1"/>
</dbReference>
<dbReference type="SUPFAM" id="SSF51658">
    <property type="entry name" value="Xylose isomerase-like"/>
    <property type="match status" value="1"/>
</dbReference>
<sequence>MRLGLSEISTVTASFADDVAAYAAAGFDAIGLWEFKLPADDEANAALLREHGLRVANCVPAVPSLLPLAIPGMEGPDDPDERIEALCASVRRLAAYEPECVACLAGPLGGRTEDEGRAVLLDGLRRIADTARAAGVRIGFEPIHPTQRDSAGFVNSLAAADALLAAAGAPEIGILFDTYHLWDDPDVLSWIASNSGRVAGVHVSDWPARDRSDRVLPGEGISRTRDLVDALATAGWDGALDVEIFSTPDLFWGLPVDIAAQRAYAAAAALL</sequence>
<organism evidence="2 3">
    <name type="scientific">Gaiella occulta</name>
    <dbReference type="NCBI Taxonomy" id="1002870"/>
    <lineage>
        <taxon>Bacteria</taxon>
        <taxon>Bacillati</taxon>
        <taxon>Actinomycetota</taxon>
        <taxon>Thermoleophilia</taxon>
        <taxon>Gaiellales</taxon>
        <taxon>Gaiellaceae</taxon>
        <taxon>Gaiella</taxon>
    </lineage>
</organism>
<accession>A0A7M2YYN8</accession>
<dbReference type="InterPro" id="IPR036237">
    <property type="entry name" value="Xyl_isomerase-like_sf"/>
</dbReference>
<dbReference type="EMBL" id="QQZY01000002">
    <property type="protein sequence ID" value="RDI75277.1"/>
    <property type="molecule type" value="Genomic_DNA"/>
</dbReference>
<dbReference type="InterPro" id="IPR050312">
    <property type="entry name" value="IolE/XylAMocC-like"/>
</dbReference>
<evidence type="ECO:0000259" key="1">
    <source>
        <dbReference type="Pfam" id="PF01261"/>
    </source>
</evidence>
<name>A0A7M2YYN8_9ACTN</name>
<proteinExistence type="predicted"/>
<dbReference type="PANTHER" id="PTHR12110:SF52">
    <property type="entry name" value="XYLOSE ISOMERASE"/>
    <property type="match status" value="1"/>
</dbReference>
<dbReference type="InterPro" id="IPR013022">
    <property type="entry name" value="Xyl_isomerase-like_TIM-brl"/>
</dbReference>
<reference evidence="3" key="2">
    <citation type="journal article" date="2019" name="MicrobiologyOpen">
        <title>High-quality draft genome sequence of Gaiella occulta isolated from a 150 meter deep mineral water borehole and comparison with the genome sequences of other deep-branching lineages of the phylum Actinobacteria.</title>
        <authorList>
            <person name="Severino R."/>
            <person name="Froufe H.J.C."/>
            <person name="Barroso C."/>
            <person name="Albuquerque L."/>
            <person name="Lobo-da-Cunha A."/>
            <person name="da Costa M.S."/>
            <person name="Egas C."/>
        </authorList>
    </citation>
    <scope>NUCLEOTIDE SEQUENCE [LARGE SCALE GENOMIC DNA]</scope>
    <source>
        <strain evidence="3">F2-233</strain>
    </source>
</reference>
<protein>
    <submittedName>
        <fullName evidence="2">Xylose isomerase-like TIM barrel</fullName>
    </submittedName>
</protein>
<dbReference type="PANTHER" id="PTHR12110">
    <property type="entry name" value="HYDROXYPYRUVATE ISOMERASE"/>
    <property type="match status" value="1"/>
</dbReference>
<keyword evidence="3" id="KW-1185">Reference proteome</keyword>
<dbReference type="AlphaFoldDB" id="A0A7M2YYN8"/>
<dbReference type="Pfam" id="PF01261">
    <property type="entry name" value="AP_endonuc_2"/>
    <property type="match status" value="1"/>
</dbReference>
<evidence type="ECO:0000313" key="2">
    <source>
        <dbReference type="EMBL" id="RDI75277.1"/>
    </source>
</evidence>
<reference evidence="2 3" key="1">
    <citation type="submission" date="2018-07" db="EMBL/GenBank/DDBJ databases">
        <title>High-quality-draft genome sequence of Gaiella occulta.</title>
        <authorList>
            <person name="Severino R."/>
            <person name="Froufe H.J.C."/>
            <person name="Rainey F.A."/>
            <person name="Barroso C."/>
            <person name="Albuquerque L."/>
            <person name="Lobo-Da-Cunha A."/>
            <person name="Da Costa M.S."/>
            <person name="Egas C."/>
        </authorList>
    </citation>
    <scope>NUCLEOTIDE SEQUENCE [LARGE SCALE GENOMIC DNA]</scope>
    <source>
        <strain evidence="2 3">F2-233</strain>
    </source>
</reference>
<dbReference type="GO" id="GO:0016853">
    <property type="term" value="F:isomerase activity"/>
    <property type="evidence" value="ECO:0007669"/>
    <property type="project" value="UniProtKB-KW"/>
</dbReference>
<comment type="caution">
    <text evidence="2">The sequence shown here is derived from an EMBL/GenBank/DDBJ whole genome shotgun (WGS) entry which is preliminary data.</text>
</comment>
<dbReference type="Proteomes" id="UP000254134">
    <property type="component" value="Unassembled WGS sequence"/>
</dbReference>
<feature type="domain" description="Xylose isomerase-like TIM barrel" evidence="1">
    <location>
        <begin position="20"/>
        <end position="248"/>
    </location>
</feature>
<evidence type="ECO:0000313" key="3">
    <source>
        <dbReference type="Proteomes" id="UP000254134"/>
    </source>
</evidence>
<gene>
    <name evidence="2" type="ORF">Gocc_1075</name>
</gene>
<keyword evidence="2" id="KW-0413">Isomerase</keyword>